<dbReference type="Proteomes" id="UP001607302">
    <property type="component" value="Unassembled WGS sequence"/>
</dbReference>
<feature type="region of interest" description="Disordered" evidence="1">
    <location>
        <begin position="1"/>
        <end position="46"/>
    </location>
</feature>
<evidence type="ECO:0000313" key="3">
    <source>
        <dbReference type="Proteomes" id="UP001607302"/>
    </source>
</evidence>
<feature type="compositionally biased region" description="Acidic residues" evidence="1">
    <location>
        <begin position="20"/>
        <end position="41"/>
    </location>
</feature>
<name>A0ABD2AHT3_VESSQ</name>
<dbReference type="EMBL" id="JAUDFV010000147">
    <property type="protein sequence ID" value="KAL2720182.1"/>
    <property type="molecule type" value="Genomic_DNA"/>
</dbReference>
<evidence type="ECO:0000313" key="2">
    <source>
        <dbReference type="EMBL" id="KAL2720182.1"/>
    </source>
</evidence>
<evidence type="ECO:0000256" key="1">
    <source>
        <dbReference type="SAM" id="MobiDB-lite"/>
    </source>
</evidence>
<gene>
    <name evidence="2" type="ORF">V1478_010448</name>
</gene>
<dbReference type="AlphaFoldDB" id="A0ABD2AHT3"/>
<comment type="caution">
    <text evidence="2">The sequence shown here is derived from an EMBL/GenBank/DDBJ whole genome shotgun (WGS) entry which is preliminary data.</text>
</comment>
<protein>
    <submittedName>
        <fullName evidence="2">Uncharacterized protein</fullName>
    </submittedName>
</protein>
<sequence>MRRKRHVDDEDDDNNSRDHDDDDDDENDDDDDDDDDDDNNDDQGVALFPRLKKIFSDTFWAWYRRATTLSSRGLSIIEGSRE</sequence>
<accession>A0ABD2AHT3</accession>
<reference evidence="2 3" key="1">
    <citation type="journal article" date="2024" name="Ann. Entomol. Soc. Am.">
        <title>Genomic analyses of the southern and eastern yellowjacket wasps (Hymenoptera: Vespidae) reveal evolutionary signatures of social life.</title>
        <authorList>
            <person name="Catto M.A."/>
            <person name="Caine P.B."/>
            <person name="Orr S.E."/>
            <person name="Hunt B.G."/>
            <person name="Goodisman M.A.D."/>
        </authorList>
    </citation>
    <scope>NUCLEOTIDE SEQUENCE [LARGE SCALE GENOMIC DNA]</scope>
    <source>
        <strain evidence="2">233</strain>
        <tissue evidence="2">Head and thorax</tissue>
    </source>
</reference>
<keyword evidence="3" id="KW-1185">Reference proteome</keyword>
<proteinExistence type="predicted"/>
<organism evidence="2 3">
    <name type="scientific">Vespula squamosa</name>
    <name type="common">Southern yellow jacket</name>
    <name type="synonym">Wasp</name>
    <dbReference type="NCBI Taxonomy" id="30214"/>
    <lineage>
        <taxon>Eukaryota</taxon>
        <taxon>Metazoa</taxon>
        <taxon>Ecdysozoa</taxon>
        <taxon>Arthropoda</taxon>
        <taxon>Hexapoda</taxon>
        <taxon>Insecta</taxon>
        <taxon>Pterygota</taxon>
        <taxon>Neoptera</taxon>
        <taxon>Endopterygota</taxon>
        <taxon>Hymenoptera</taxon>
        <taxon>Apocrita</taxon>
        <taxon>Aculeata</taxon>
        <taxon>Vespoidea</taxon>
        <taxon>Vespidae</taxon>
        <taxon>Vespinae</taxon>
        <taxon>Vespula</taxon>
    </lineage>
</organism>